<comment type="caution">
    <text evidence="3">The sequence shown here is derived from an EMBL/GenBank/DDBJ whole genome shotgun (WGS) entry which is preliminary data.</text>
</comment>
<dbReference type="PROSITE" id="PS50127">
    <property type="entry name" value="UBC_2"/>
    <property type="match status" value="1"/>
</dbReference>
<gene>
    <name evidence="3" type="ORF">Ctob_007155</name>
</gene>
<keyword evidence="4" id="KW-1185">Reference proteome</keyword>
<keyword evidence="1" id="KW-0833">Ubl conjugation pathway</keyword>
<dbReference type="SUPFAM" id="SSF54495">
    <property type="entry name" value="UBC-like"/>
    <property type="match status" value="1"/>
</dbReference>
<dbReference type="AlphaFoldDB" id="A0A0M0JGM6"/>
<dbReference type="InterPro" id="IPR016135">
    <property type="entry name" value="UBQ-conjugating_enzyme/RWD"/>
</dbReference>
<dbReference type="Pfam" id="PF00179">
    <property type="entry name" value="UQ_con"/>
    <property type="match status" value="1"/>
</dbReference>
<proteinExistence type="predicted"/>
<evidence type="ECO:0000313" key="3">
    <source>
        <dbReference type="EMBL" id="KOO25605.1"/>
    </source>
</evidence>
<evidence type="ECO:0000259" key="2">
    <source>
        <dbReference type="PROSITE" id="PS50127"/>
    </source>
</evidence>
<accession>A0A0M0JGM6</accession>
<dbReference type="OrthoDB" id="6508832at2759"/>
<evidence type="ECO:0000313" key="4">
    <source>
        <dbReference type="Proteomes" id="UP000037460"/>
    </source>
</evidence>
<feature type="domain" description="UBC core" evidence="2">
    <location>
        <begin position="44"/>
        <end position="201"/>
    </location>
</feature>
<dbReference type="Gene3D" id="3.10.110.10">
    <property type="entry name" value="Ubiquitin Conjugating Enzyme"/>
    <property type="match status" value="1"/>
</dbReference>
<dbReference type="EMBL" id="JWZX01002951">
    <property type="protein sequence ID" value="KOO25605.1"/>
    <property type="molecule type" value="Genomic_DNA"/>
</dbReference>
<dbReference type="Proteomes" id="UP000037460">
    <property type="component" value="Unassembled WGS sequence"/>
</dbReference>
<name>A0A0M0JGM6_9EUKA</name>
<sequence>MPLPACWKSDAGLMRLRACPRRLALTPAISSGMAQSSGEVIIVPRNFVLLGELEKAEKGNTDMSISYGLVEQDDITLSSWQCTILGLPNTTVENRIISLLLYCGKEYPDRPPTVQFQTKVNYPFIDSKGELIVSKGPAAFRDWNRSRSLETALTALRAEMAKNGNNKLPQPAEGLMLCTFHSWFHSWYHSGSADVLSAATTAVAADVAVCSVP</sequence>
<dbReference type="SMART" id="SM00212">
    <property type="entry name" value="UBCc"/>
    <property type="match status" value="1"/>
</dbReference>
<dbReference type="FunFam" id="3.10.110.10:FF:000026">
    <property type="entry name" value="Ubiquitin-conjugating enzyme E2 variant"/>
    <property type="match status" value="1"/>
</dbReference>
<protein>
    <submittedName>
        <fullName evidence="3">Ubiquitin-conjugating enzyme e2</fullName>
    </submittedName>
</protein>
<organism evidence="3 4">
    <name type="scientific">Chrysochromulina tobinii</name>
    <dbReference type="NCBI Taxonomy" id="1460289"/>
    <lineage>
        <taxon>Eukaryota</taxon>
        <taxon>Haptista</taxon>
        <taxon>Haptophyta</taxon>
        <taxon>Prymnesiophyceae</taxon>
        <taxon>Prymnesiales</taxon>
        <taxon>Chrysochromulinaceae</taxon>
        <taxon>Chrysochromulina</taxon>
    </lineage>
</organism>
<dbReference type="CDD" id="cd23807">
    <property type="entry name" value="UEV_UBE2V"/>
    <property type="match status" value="1"/>
</dbReference>
<evidence type="ECO:0000256" key="1">
    <source>
        <dbReference type="ARBA" id="ARBA00022786"/>
    </source>
</evidence>
<reference evidence="4" key="1">
    <citation type="journal article" date="2015" name="PLoS Genet.">
        <title>Genome Sequence and Transcriptome Analyses of Chrysochromulina tobin: Metabolic Tools for Enhanced Algal Fitness in the Prominent Order Prymnesiales (Haptophyceae).</title>
        <authorList>
            <person name="Hovde B.T."/>
            <person name="Deodato C.R."/>
            <person name="Hunsperger H.M."/>
            <person name="Ryken S.A."/>
            <person name="Yost W."/>
            <person name="Jha R.K."/>
            <person name="Patterson J."/>
            <person name="Monnat R.J. Jr."/>
            <person name="Barlow S.B."/>
            <person name="Starkenburg S.R."/>
            <person name="Cattolico R.A."/>
        </authorList>
    </citation>
    <scope>NUCLEOTIDE SEQUENCE</scope>
    <source>
        <strain evidence="4">CCMP291</strain>
    </source>
</reference>
<dbReference type="InterPro" id="IPR000608">
    <property type="entry name" value="UBC"/>
</dbReference>